<dbReference type="InterPro" id="IPR050302">
    <property type="entry name" value="Rab_GAP_TBC_domain"/>
</dbReference>
<feature type="domain" description="Rab-GAP TBC" evidence="3">
    <location>
        <begin position="1"/>
        <end position="65"/>
    </location>
</feature>
<dbReference type="PANTHER" id="PTHR47219">
    <property type="entry name" value="RAB GTPASE-ACTIVATING PROTEIN 1-LIKE"/>
    <property type="match status" value="1"/>
</dbReference>
<evidence type="ECO:0000313" key="4">
    <source>
        <dbReference type="EMBL" id="KAK7090123.1"/>
    </source>
</evidence>
<dbReference type="InterPro" id="IPR000195">
    <property type="entry name" value="Rab-GAP-TBC_dom"/>
</dbReference>
<proteinExistence type="predicted"/>
<dbReference type="PANTHER" id="PTHR47219:SF10">
    <property type="entry name" value="GROWTH HORMONE-REGULATED TBC PROTEIN 1"/>
    <property type="match status" value="1"/>
</dbReference>
<dbReference type="PROSITE" id="PS50086">
    <property type="entry name" value="TBC_RABGAP"/>
    <property type="match status" value="1"/>
</dbReference>
<dbReference type="Gene3D" id="1.10.472.80">
    <property type="entry name" value="Ypt/Rab-GAP domain of gyp1p, domain 3"/>
    <property type="match status" value="1"/>
</dbReference>
<comment type="function">
    <text evidence="2">May act as a GTPase-activating protein for Rab family protein(s).</text>
</comment>
<protein>
    <recommendedName>
        <fullName evidence="3">Rab-GAP TBC domain-containing protein</fullName>
    </recommendedName>
</protein>
<dbReference type="AlphaFoldDB" id="A0AAN9FZN8"/>
<dbReference type="FunFam" id="1.10.472.80:FF:000029">
    <property type="entry name" value="Growth hormone-regulated TBC protein 1"/>
    <property type="match status" value="1"/>
</dbReference>
<comment type="caution">
    <text evidence="4">The sequence shown here is derived from an EMBL/GenBank/DDBJ whole genome shotgun (WGS) entry which is preliminary data.</text>
</comment>
<dbReference type="Pfam" id="PF00566">
    <property type="entry name" value="RabGAP-TBC"/>
    <property type="match status" value="1"/>
</dbReference>
<reference evidence="4 5" key="1">
    <citation type="submission" date="2024-02" db="EMBL/GenBank/DDBJ databases">
        <title>Chromosome-scale genome assembly of the rough periwinkle Littorina saxatilis.</title>
        <authorList>
            <person name="De Jode A."/>
            <person name="Faria R."/>
            <person name="Formenti G."/>
            <person name="Sims Y."/>
            <person name="Smith T.P."/>
            <person name="Tracey A."/>
            <person name="Wood J.M.D."/>
            <person name="Zagrodzka Z.B."/>
            <person name="Johannesson K."/>
            <person name="Butlin R.K."/>
            <person name="Leder E.H."/>
        </authorList>
    </citation>
    <scope>NUCLEOTIDE SEQUENCE [LARGE SCALE GENOMIC DNA]</scope>
    <source>
        <strain evidence="4">Snail1</strain>
        <tissue evidence="4">Muscle</tissue>
    </source>
</reference>
<evidence type="ECO:0000313" key="5">
    <source>
        <dbReference type="Proteomes" id="UP001374579"/>
    </source>
</evidence>
<dbReference type="EMBL" id="JBAMIC010000024">
    <property type="protein sequence ID" value="KAK7090123.1"/>
    <property type="molecule type" value="Genomic_DNA"/>
</dbReference>
<organism evidence="4 5">
    <name type="scientific">Littorina saxatilis</name>
    <dbReference type="NCBI Taxonomy" id="31220"/>
    <lineage>
        <taxon>Eukaryota</taxon>
        <taxon>Metazoa</taxon>
        <taxon>Spiralia</taxon>
        <taxon>Lophotrochozoa</taxon>
        <taxon>Mollusca</taxon>
        <taxon>Gastropoda</taxon>
        <taxon>Caenogastropoda</taxon>
        <taxon>Littorinimorpha</taxon>
        <taxon>Littorinoidea</taxon>
        <taxon>Littorinidae</taxon>
        <taxon>Littorina</taxon>
    </lineage>
</organism>
<dbReference type="Proteomes" id="UP001374579">
    <property type="component" value="Unassembled WGS sequence"/>
</dbReference>
<name>A0AAN9FZN8_9CAEN</name>
<evidence type="ECO:0000259" key="3">
    <source>
        <dbReference type="PROSITE" id="PS50086"/>
    </source>
</evidence>
<keyword evidence="5" id="KW-1185">Reference proteome</keyword>
<dbReference type="GO" id="GO:0005096">
    <property type="term" value="F:GTPase activator activity"/>
    <property type="evidence" value="ECO:0007669"/>
    <property type="project" value="UniProtKB-KW"/>
</dbReference>
<keyword evidence="1" id="KW-0343">GTPase activation</keyword>
<gene>
    <name evidence="4" type="ORF">V1264_009965</name>
</gene>
<dbReference type="InterPro" id="IPR035969">
    <property type="entry name" value="Rab-GAP_TBC_sf"/>
</dbReference>
<dbReference type="GO" id="GO:0031267">
    <property type="term" value="F:small GTPase binding"/>
    <property type="evidence" value="ECO:0007669"/>
    <property type="project" value="TreeGrafter"/>
</dbReference>
<evidence type="ECO:0000256" key="1">
    <source>
        <dbReference type="ARBA" id="ARBA00022468"/>
    </source>
</evidence>
<evidence type="ECO:0000256" key="2">
    <source>
        <dbReference type="ARBA" id="ARBA00043879"/>
    </source>
</evidence>
<accession>A0AAN9FZN8</accession>
<dbReference type="SUPFAM" id="SSF47923">
    <property type="entry name" value="Ypt/Rab-GAP domain of gyp1p"/>
    <property type="match status" value="1"/>
</dbReference>
<sequence length="140" mass="16273">MVAVKAEQELLGDIIKWKMPDLYRHLDELGLHWSLVGMKWFICLYADVLPVETVLRIWDAMFYEGSKVLLRVAVTLVKYNKDKLMKTTNFADAVDIFKVMVGEPAVLNCHTFMESIFKETGSMPRARISRMREECTKRVL</sequence>